<evidence type="ECO:0000256" key="3">
    <source>
        <dbReference type="ARBA" id="ARBA00023110"/>
    </source>
</evidence>
<accession>A0A4Q5LIL5</accession>
<evidence type="ECO:0000259" key="7">
    <source>
        <dbReference type="PROSITE" id="PS50059"/>
    </source>
</evidence>
<evidence type="ECO:0000256" key="6">
    <source>
        <dbReference type="RuleBase" id="RU003915"/>
    </source>
</evidence>
<sequence>MKKYFFILSMLAVGLASCSKSDPGPVYDPVAQAKADDGVIKAYLASHTDITATKDTSGLYYQIITEGTGPVITNDSKVKVSYVGTDINGVKFDQREDYTTTLSASTNIIAGWKIGVPKVKVGGKILLIIPSTLAYGPYSNGPIPPNSVIIFVITVKELVTGTTPI</sequence>
<proteinExistence type="inferred from homology"/>
<dbReference type="PANTHER" id="PTHR43811">
    <property type="entry name" value="FKBP-TYPE PEPTIDYL-PROLYL CIS-TRANS ISOMERASE FKPA"/>
    <property type="match status" value="1"/>
</dbReference>
<keyword evidence="4 5" id="KW-0413">Isomerase</keyword>
<dbReference type="EMBL" id="SEWG01000006">
    <property type="protein sequence ID" value="RYU87927.1"/>
    <property type="molecule type" value="Genomic_DNA"/>
</dbReference>
<evidence type="ECO:0000256" key="2">
    <source>
        <dbReference type="ARBA" id="ARBA00006577"/>
    </source>
</evidence>
<dbReference type="PANTHER" id="PTHR43811:SF19">
    <property type="entry name" value="39 KDA FK506-BINDING NUCLEAR PROTEIN"/>
    <property type="match status" value="1"/>
</dbReference>
<evidence type="ECO:0000256" key="1">
    <source>
        <dbReference type="ARBA" id="ARBA00000971"/>
    </source>
</evidence>
<dbReference type="EC" id="5.2.1.8" evidence="6"/>
<dbReference type="RefSeq" id="WP_129877621.1">
    <property type="nucleotide sequence ID" value="NZ_SEWG01000006.1"/>
</dbReference>
<feature type="domain" description="PPIase FKBP-type" evidence="7">
    <location>
        <begin position="75"/>
        <end position="159"/>
    </location>
</feature>
<keyword evidence="3 5" id="KW-0697">Rotamase</keyword>
<dbReference type="PROSITE" id="PS50059">
    <property type="entry name" value="FKBP_PPIASE"/>
    <property type="match status" value="1"/>
</dbReference>
<dbReference type="PROSITE" id="PS51257">
    <property type="entry name" value="PROKAR_LIPOPROTEIN"/>
    <property type="match status" value="1"/>
</dbReference>
<dbReference type="OrthoDB" id="669809at2"/>
<name>A0A4Q5LIL5_9SPHI</name>
<comment type="similarity">
    <text evidence="2 6">Belongs to the FKBP-type PPIase family.</text>
</comment>
<gene>
    <name evidence="8" type="ORF">EWM62_15660</name>
</gene>
<dbReference type="SUPFAM" id="SSF54534">
    <property type="entry name" value="FKBP-like"/>
    <property type="match status" value="1"/>
</dbReference>
<evidence type="ECO:0000256" key="4">
    <source>
        <dbReference type="ARBA" id="ARBA00023235"/>
    </source>
</evidence>
<dbReference type="InterPro" id="IPR001179">
    <property type="entry name" value="PPIase_FKBP_dom"/>
</dbReference>
<protein>
    <recommendedName>
        <fullName evidence="6">Peptidyl-prolyl cis-trans isomerase</fullName>
        <ecNumber evidence="6">5.2.1.8</ecNumber>
    </recommendedName>
</protein>
<dbReference type="Pfam" id="PF00254">
    <property type="entry name" value="FKBP_C"/>
    <property type="match status" value="1"/>
</dbReference>
<dbReference type="AlphaFoldDB" id="A0A4Q5LIL5"/>
<keyword evidence="9" id="KW-1185">Reference proteome</keyword>
<evidence type="ECO:0000313" key="9">
    <source>
        <dbReference type="Proteomes" id="UP000293331"/>
    </source>
</evidence>
<dbReference type="GO" id="GO:0003755">
    <property type="term" value="F:peptidyl-prolyl cis-trans isomerase activity"/>
    <property type="evidence" value="ECO:0007669"/>
    <property type="project" value="UniProtKB-UniRule"/>
</dbReference>
<dbReference type="Gene3D" id="3.10.50.40">
    <property type="match status" value="1"/>
</dbReference>
<evidence type="ECO:0000256" key="5">
    <source>
        <dbReference type="PROSITE-ProRule" id="PRU00277"/>
    </source>
</evidence>
<dbReference type="InterPro" id="IPR046357">
    <property type="entry name" value="PPIase_dom_sf"/>
</dbReference>
<organism evidence="8 9">
    <name type="scientific">Mucilaginibacter terrigena</name>
    <dbReference type="NCBI Taxonomy" id="2492395"/>
    <lineage>
        <taxon>Bacteria</taxon>
        <taxon>Pseudomonadati</taxon>
        <taxon>Bacteroidota</taxon>
        <taxon>Sphingobacteriia</taxon>
        <taxon>Sphingobacteriales</taxon>
        <taxon>Sphingobacteriaceae</taxon>
        <taxon>Mucilaginibacter</taxon>
    </lineage>
</organism>
<dbReference type="Proteomes" id="UP000293331">
    <property type="component" value="Unassembled WGS sequence"/>
</dbReference>
<reference evidence="8 9" key="1">
    <citation type="submission" date="2019-02" db="EMBL/GenBank/DDBJ databases">
        <title>Bacterial novel species Mucilaginibacter sp. 17JY9-4 isolated from soil.</title>
        <authorList>
            <person name="Jung H.-Y."/>
        </authorList>
    </citation>
    <scope>NUCLEOTIDE SEQUENCE [LARGE SCALE GENOMIC DNA]</scope>
    <source>
        <strain evidence="8 9">17JY9-4</strain>
    </source>
</reference>
<comment type="catalytic activity">
    <reaction evidence="1 5 6">
        <text>[protein]-peptidylproline (omega=180) = [protein]-peptidylproline (omega=0)</text>
        <dbReference type="Rhea" id="RHEA:16237"/>
        <dbReference type="Rhea" id="RHEA-COMP:10747"/>
        <dbReference type="Rhea" id="RHEA-COMP:10748"/>
        <dbReference type="ChEBI" id="CHEBI:83833"/>
        <dbReference type="ChEBI" id="CHEBI:83834"/>
        <dbReference type="EC" id="5.2.1.8"/>
    </reaction>
</comment>
<evidence type="ECO:0000313" key="8">
    <source>
        <dbReference type="EMBL" id="RYU87927.1"/>
    </source>
</evidence>
<comment type="caution">
    <text evidence="8">The sequence shown here is derived from an EMBL/GenBank/DDBJ whole genome shotgun (WGS) entry which is preliminary data.</text>
</comment>